<comment type="similarity">
    <text evidence="2">Belongs to the peptidase M13 family.</text>
</comment>
<dbReference type="CDD" id="cd08662">
    <property type="entry name" value="M13"/>
    <property type="match status" value="1"/>
</dbReference>
<dbReference type="PANTHER" id="PTHR11733">
    <property type="entry name" value="ZINC METALLOPROTEASE FAMILY M13 NEPRILYSIN-RELATED"/>
    <property type="match status" value="1"/>
</dbReference>
<dbReference type="InterPro" id="IPR008753">
    <property type="entry name" value="Peptidase_M13_N"/>
</dbReference>
<dbReference type="Proteomes" id="UP000829476">
    <property type="component" value="Chromosome"/>
</dbReference>
<evidence type="ECO:0000256" key="1">
    <source>
        <dbReference type="ARBA" id="ARBA00001947"/>
    </source>
</evidence>
<dbReference type="Gene3D" id="1.10.1380.10">
    <property type="entry name" value="Neutral endopeptidase , domain2"/>
    <property type="match status" value="1"/>
</dbReference>
<dbReference type="PANTHER" id="PTHR11733:SF167">
    <property type="entry name" value="FI17812P1-RELATED"/>
    <property type="match status" value="1"/>
</dbReference>
<protein>
    <submittedName>
        <fullName evidence="10">M13 family metallopeptidase</fullName>
    </submittedName>
</protein>
<gene>
    <name evidence="10" type="ORF">MQE36_07615</name>
</gene>
<organism evidence="10 11">
    <name type="scientific">Zhouia spongiae</name>
    <dbReference type="NCBI Taxonomy" id="2202721"/>
    <lineage>
        <taxon>Bacteria</taxon>
        <taxon>Pseudomonadati</taxon>
        <taxon>Bacteroidota</taxon>
        <taxon>Flavobacteriia</taxon>
        <taxon>Flavobacteriales</taxon>
        <taxon>Flavobacteriaceae</taxon>
        <taxon>Zhouia</taxon>
    </lineage>
</organism>
<keyword evidence="6" id="KW-0862">Zinc</keyword>
<dbReference type="PRINTS" id="PR00786">
    <property type="entry name" value="NEPRILYSIN"/>
</dbReference>
<dbReference type="EMBL" id="CP094326">
    <property type="protein sequence ID" value="UNZ00201.1"/>
    <property type="molecule type" value="Genomic_DNA"/>
</dbReference>
<keyword evidence="5" id="KW-0378">Hydrolase</keyword>
<dbReference type="PROSITE" id="PS51885">
    <property type="entry name" value="NEPRILYSIN"/>
    <property type="match status" value="1"/>
</dbReference>
<feature type="domain" description="Peptidase M13 C-terminal" evidence="8">
    <location>
        <begin position="473"/>
        <end position="677"/>
    </location>
</feature>
<dbReference type="Pfam" id="PF05649">
    <property type="entry name" value="Peptidase_M13_N"/>
    <property type="match status" value="1"/>
</dbReference>
<dbReference type="Gene3D" id="3.40.390.10">
    <property type="entry name" value="Collagenase (Catalytic Domain)"/>
    <property type="match status" value="1"/>
</dbReference>
<evidence type="ECO:0000256" key="2">
    <source>
        <dbReference type="ARBA" id="ARBA00007357"/>
    </source>
</evidence>
<keyword evidence="4" id="KW-0479">Metal-binding</keyword>
<dbReference type="InterPro" id="IPR018497">
    <property type="entry name" value="Peptidase_M13_C"/>
</dbReference>
<evidence type="ECO:0000259" key="9">
    <source>
        <dbReference type="Pfam" id="PF05649"/>
    </source>
</evidence>
<comment type="cofactor">
    <cofactor evidence="1">
        <name>Zn(2+)</name>
        <dbReference type="ChEBI" id="CHEBI:29105"/>
    </cofactor>
</comment>
<evidence type="ECO:0000256" key="6">
    <source>
        <dbReference type="ARBA" id="ARBA00022833"/>
    </source>
</evidence>
<evidence type="ECO:0000313" key="10">
    <source>
        <dbReference type="EMBL" id="UNZ00201.1"/>
    </source>
</evidence>
<evidence type="ECO:0000259" key="8">
    <source>
        <dbReference type="Pfam" id="PF01431"/>
    </source>
</evidence>
<dbReference type="InterPro" id="IPR000718">
    <property type="entry name" value="Peptidase_M13"/>
</dbReference>
<sequence length="680" mass="76957">MKGLLLTLGVLSLFLSCKNEVKEQQKTESALISGLSLNYIDSTIAPGNDFSGFANGKWYKTAEMYPGTPFNGTMIKATFEAEDQIGQILKDVVNGGDYPENSPKGQIKAFYESYIDTVTRNQLGAKPLQKELDSIFAVKSRSHLARLMGYITVPSLFGDDVFLDSKNTTRYVYYISQRDLGIKSLEYYLQDTPPYPAVRKAYQDYIQKIFTLAGVDHPKERAKTILDLETEIAKYLWTKTERRDKNKMYHLLTVDELKKYSPGFDWEAYLKAKNLNNLKEVVLQTDTAVKSVAEIYSKTPLEDLKTLLAYYLIHGAATLLSTDIEKANFDFFSKTLSGIPEDRPLEDKAQSVSNQVLNWQLGTLYSDKYLTPEIGEKANELVGYMKKAILKRLETNDWMDESTKQEALKKFKNIHWKVGKPGKLIDQSALVFKADDLIGNLRKVKLWGANDDLKRLDEPKREWEWLREEQVVNAYYQAEMNDVVIPIGILRQPVFDPEVDAATNFGGILAAVGHEVGHAFDDQGSKSDADGLLRNWWSESSRKEFEKRAGMLVAQYNQYEAAPGVFLNGNLTLGENIGDVGGLALAYSAYKTYVKEKQGGEAPVIDGLTGDQRFFLAYAQMWSWITTDQYARVAALTDPHSPGQFRANGAVRNMDAWYKAFNVQPTDSLYLEPKDRVKIW</sequence>
<evidence type="ECO:0000256" key="3">
    <source>
        <dbReference type="ARBA" id="ARBA00022670"/>
    </source>
</evidence>
<name>A0ABY3YQQ2_9FLAO</name>
<evidence type="ECO:0000256" key="7">
    <source>
        <dbReference type="ARBA" id="ARBA00023049"/>
    </source>
</evidence>
<keyword evidence="11" id="KW-1185">Reference proteome</keyword>
<dbReference type="RefSeq" id="WP_242938568.1">
    <property type="nucleotide sequence ID" value="NZ_CP094326.1"/>
</dbReference>
<accession>A0ABY3YQQ2</accession>
<dbReference type="InterPro" id="IPR042089">
    <property type="entry name" value="Peptidase_M13_dom_2"/>
</dbReference>
<dbReference type="InterPro" id="IPR024079">
    <property type="entry name" value="MetalloPept_cat_dom_sf"/>
</dbReference>
<evidence type="ECO:0000313" key="11">
    <source>
        <dbReference type="Proteomes" id="UP000829476"/>
    </source>
</evidence>
<keyword evidence="7" id="KW-0482">Metalloprotease</keyword>
<dbReference type="PROSITE" id="PS51257">
    <property type="entry name" value="PROKAR_LIPOPROTEIN"/>
    <property type="match status" value="1"/>
</dbReference>
<evidence type="ECO:0000256" key="4">
    <source>
        <dbReference type="ARBA" id="ARBA00022723"/>
    </source>
</evidence>
<proteinExistence type="inferred from homology"/>
<reference evidence="10 11" key="1">
    <citation type="journal article" date="2018" name="Int. J. Syst. Evol. Microbiol.">
        <title>Zhouia spongiae sp. nov., isolated from a marine sponge.</title>
        <authorList>
            <person name="Zhuang L."/>
            <person name="Lin B."/>
            <person name="Qin F."/>
            <person name="Luo L."/>
        </authorList>
    </citation>
    <scope>NUCLEOTIDE SEQUENCE [LARGE SCALE GENOMIC DNA]</scope>
    <source>
        <strain evidence="10 11">HN-Y44</strain>
    </source>
</reference>
<keyword evidence="3" id="KW-0645">Protease</keyword>
<dbReference type="SUPFAM" id="SSF55486">
    <property type="entry name" value="Metalloproteases ('zincins'), catalytic domain"/>
    <property type="match status" value="1"/>
</dbReference>
<evidence type="ECO:0000256" key="5">
    <source>
        <dbReference type="ARBA" id="ARBA00022801"/>
    </source>
</evidence>
<dbReference type="Pfam" id="PF01431">
    <property type="entry name" value="Peptidase_M13"/>
    <property type="match status" value="1"/>
</dbReference>
<feature type="domain" description="Peptidase M13 N-terminal" evidence="9">
    <location>
        <begin position="46"/>
        <end position="421"/>
    </location>
</feature>